<name>A0A5J4X7S3_9EUKA</name>
<dbReference type="EMBL" id="SNRW01000214">
    <property type="protein sequence ID" value="KAA6402579.1"/>
    <property type="molecule type" value="Genomic_DNA"/>
</dbReference>
<gene>
    <name evidence="1" type="ORF">EZS28_001889</name>
</gene>
<evidence type="ECO:0000313" key="1">
    <source>
        <dbReference type="EMBL" id="KAA6402579.1"/>
    </source>
</evidence>
<evidence type="ECO:0000313" key="2">
    <source>
        <dbReference type="Proteomes" id="UP000324800"/>
    </source>
</evidence>
<sequence length="241" mass="27351">MPSLFDQEVIIKKNNNRFVHSLYENVRKDDVSHCGKYLSIKDVSDALVSQAVAPYAMPVIFSVSVPLDDLLIFSAFSEYPNSLFGDLKIKFKINTNAFVFCQIDQVISMDRYYTINKDKLLRCTADLITGVRAGELTPSELKNLVCEIKPVTISIRNYILTAAVANMCRYKVSLQCLNRVRQFYSSHPFVVPAQRIETWTFPSGATLTGLRISQNIPLFHVTDMCLLFPNDARKTTCFENP</sequence>
<reference evidence="1 2" key="1">
    <citation type="submission" date="2019-03" db="EMBL/GenBank/DDBJ databases">
        <title>Single cell metagenomics reveals metabolic interactions within the superorganism composed of flagellate Streblomastix strix and complex community of Bacteroidetes bacteria on its surface.</title>
        <authorList>
            <person name="Treitli S.C."/>
            <person name="Kolisko M."/>
            <person name="Husnik F."/>
            <person name="Keeling P."/>
            <person name="Hampl V."/>
        </authorList>
    </citation>
    <scope>NUCLEOTIDE SEQUENCE [LARGE SCALE GENOMIC DNA]</scope>
    <source>
        <strain evidence="1">ST1C</strain>
    </source>
</reference>
<accession>A0A5J4X7S3</accession>
<protein>
    <submittedName>
        <fullName evidence="1">Uncharacterized protein</fullName>
    </submittedName>
</protein>
<proteinExistence type="predicted"/>
<dbReference type="AlphaFoldDB" id="A0A5J4X7S3"/>
<comment type="caution">
    <text evidence="1">The sequence shown here is derived from an EMBL/GenBank/DDBJ whole genome shotgun (WGS) entry which is preliminary data.</text>
</comment>
<organism evidence="1 2">
    <name type="scientific">Streblomastix strix</name>
    <dbReference type="NCBI Taxonomy" id="222440"/>
    <lineage>
        <taxon>Eukaryota</taxon>
        <taxon>Metamonada</taxon>
        <taxon>Preaxostyla</taxon>
        <taxon>Oxymonadida</taxon>
        <taxon>Streblomastigidae</taxon>
        <taxon>Streblomastix</taxon>
    </lineage>
</organism>
<dbReference type="Proteomes" id="UP000324800">
    <property type="component" value="Unassembled WGS sequence"/>
</dbReference>